<keyword evidence="20" id="KW-0496">Mitochondrion</keyword>
<dbReference type="PANTHER" id="PTHR13707">
    <property type="entry name" value="KETOACID-COENZYME A TRANSFERASE"/>
    <property type="match status" value="1"/>
</dbReference>
<dbReference type="GO" id="GO:0006958">
    <property type="term" value="P:complement activation, classical pathway"/>
    <property type="evidence" value="ECO:0007669"/>
    <property type="project" value="UniProtKB-KW"/>
</dbReference>
<evidence type="ECO:0000256" key="22">
    <source>
        <dbReference type="ARBA" id="ARBA00023157"/>
    </source>
</evidence>
<evidence type="ECO:0000256" key="12">
    <source>
        <dbReference type="ARBA" id="ARBA00022659"/>
    </source>
</evidence>
<evidence type="ECO:0000256" key="2">
    <source>
        <dbReference type="ARBA" id="ARBA00004175"/>
    </source>
</evidence>
<dbReference type="InterPro" id="IPR000884">
    <property type="entry name" value="TSP1_rpt"/>
</dbReference>
<evidence type="ECO:0000256" key="30">
    <source>
        <dbReference type="PROSITE-ProRule" id="PRU00124"/>
    </source>
</evidence>
<dbReference type="Gene3D" id="2.20.100.10">
    <property type="entry name" value="Thrombospondin type-1 (TSP1) repeat"/>
    <property type="match status" value="1"/>
</dbReference>
<dbReference type="InterPro" id="IPR037171">
    <property type="entry name" value="NagB/RpiA_transferase-like"/>
</dbReference>
<dbReference type="SMART" id="SM00057">
    <property type="entry name" value="FIMAC"/>
    <property type="match status" value="2"/>
</dbReference>
<dbReference type="SUPFAM" id="SSF82895">
    <property type="entry name" value="TSP-1 type 1 repeat"/>
    <property type="match status" value="1"/>
</dbReference>
<dbReference type="SUPFAM" id="SSF100950">
    <property type="entry name" value="NagB/RpiA/CoA transferase-like"/>
    <property type="match status" value="2"/>
</dbReference>
<dbReference type="Gene3D" id="4.10.400.10">
    <property type="entry name" value="Low-density Lipoprotein Receptor"/>
    <property type="match status" value="1"/>
</dbReference>
<dbReference type="InterPro" id="IPR040729">
    <property type="entry name" value="Kazal_3"/>
</dbReference>
<keyword evidence="24" id="KW-1053">Target membrane</keyword>
<comment type="function">
    <text evidence="28">Component of the membrane attack complex (MAC), a multiprotein complex activated by the complement cascade, which inserts into a target cell membrane and forms a pore, leading to target cell membrane rupture and cell lysis. The MAC is initiated by proteolytic cleavage of C5 into complement C5b in response to the classical, alternative, lectin and GZMK complement pathways. The complement pathways consist in a cascade of proteins that leads to phagocytosis and breakdown of pathogens and signaling that strengthens the adaptive immune system. C7 serves as a membrane anchor. During MAC assembly, associates with C5b and C6 to form the C5b-7 complex, a key lipophilic precursor of the MAC complex, which associates with the outer leaflet and reduces the energy for membrane bending.</text>
</comment>
<dbReference type="InterPro" id="IPR002172">
    <property type="entry name" value="LDrepeatLR_classA_rpt"/>
</dbReference>
<evidence type="ECO:0000256" key="1">
    <source>
        <dbReference type="ARBA" id="ARBA00004173"/>
    </source>
</evidence>
<keyword evidence="12 31" id="KW-0768">Sushi</keyword>
<dbReference type="InterPro" id="IPR004164">
    <property type="entry name" value="CoA_transf_AS"/>
</dbReference>
<dbReference type="PROSITE" id="PS51412">
    <property type="entry name" value="MACPF_2"/>
    <property type="match status" value="1"/>
</dbReference>
<dbReference type="InterPro" id="IPR000436">
    <property type="entry name" value="Sushi_SCR_CCP_dom"/>
</dbReference>
<dbReference type="Pfam" id="PF18434">
    <property type="entry name" value="Kazal_3"/>
    <property type="match status" value="1"/>
</dbReference>
<dbReference type="GO" id="GO:0044218">
    <property type="term" value="C:other organism cell membrane"/>
    <property type="evidence" value="ECO:0007669"/>
    <property type="project" value="UniProtKB-KW"/>
</dbReference>
<dbReference type="SMART" id="SM00209">
    <property type="entry name" value="TSP1"/>
    <property type="match status" value="1"/>
</dbReference>
<dbReference type="SMART" id="SM00032">
    <property type="entry name" value="CCP"/>
    <property type="match status" value="2"/>
</dbReference>
<evidence type="ECO:0000256" key="20">
    <source>
        <dbReference type="ARBA" id="ARBA00023128"/>
    </source>
</evidence>
<dbReference type="AlphaFoldDB" id="A0AAD9DMN7"/>
<dbReference type="PROSITE" id="PS01274">
    <property type="entry name" value="COA_TRANSF_2"/>
    <property type="match status" value="1"/>
</dbReference>
<dbReference type="Gene3D" id="2.10.70.10">
    <property type="entry name" value="Complement Module, domain 1"/>
    <property type="match status" value="2"/>
</dbReference>
<gene>
    <name evidence="34" type="ORF">P4O66_016781</name>
</gene>
<evidence type="ECO:0000256" key="29">
    <source>
        <dbReference type="ARBA" id="ARBA00093478"/>
    </source>
</evidence>
<dbReference type="FunFam" id="2.20.100.10:FF:000001">
    <property type="entry name" value="semaphorin-5A isoform X1"/>
    <property type="match status" value="1"/>
</dbReference>
<evidence type="ECO:0000313" key="34">
    <source>
        <dbReference type="EMBL" id="KAK1788340.1"/>
    </source>
</evidence>
<accession>A0AAD9DMN7</accession>
<dbReference type="Pfam" id="PF01823">
    <property type="entry name" value="MACPF"/>
    <property type="match status" value="1"/>
</dbReference>
<dbReference type="EMBL" id="JAROKS010000023">
    <property type="protein sequence ID" value="KAK1788340.1"/>
    <property type="molecule type" value="Genomic_DNA"/>
</dbReference>
<evidence type="ECO:0000256" key="15">
    <source>
        <dbReference type="ARBA" id="ARBA00022852"/>
    </source>
</evidence>
<dbReference type="GO" id="GO:0008260">
    <property type="term" value="F:succinyl-CoA:3-oxo-acid CoA-transferase activity"/>
    <property type="evidence" value="ECO:0007669"/>
    <property type="project" value="UniProtKB-EC"/>
</dbReference>
<dbReference type="SMR" id="A0AAD9DMN7"/>
<dbReference type="NCBIfam" id="TIGR02429">
    <property type="entry name" value="pcaI_scoA_fam"/>
    <property type="match status" value="1"/>
</dbReference>
<evidence type="ECO:0000256" key="26">
    <source>
        <dbReference type="ARBA" id="ARBA00051996"/>
    </source>
</evidence>
<keyword evidence="9" id="KW-0245">EGF-like domain</keyword>
<dbReference type="CDD" id="cd00033">
    <property type="entry name" value="CCP"/>
    <property type="match status" value="2"/>
</dbReference>
<evidence type="ECO:0000256" key="31">
    <source>
        <dbReference type="PROSITE-ProRule" id="PRU00302"/>
    </source>
</evidence>
<dbReference type="FunFam" id="3.40.1080.10:FF:000002">
    <property type="entry name" value="Succinyl-CoA:3-ketoacid-coenzyme A transferase, mitochondrial"/>
    <property type="match status" value="1"/>
</dbReference>
<keyword evidence="22 31" id="KW-1015">Disulfide bond</keyword>
<evidence type="ECO:0000256" key="5">
    <source>
        <dbReference type="ARBA" id="ARBA00007154"/>
    </source>
</evidence>
<keyword evidence="8" id="KW-0964">Secreted</keyword>
<evidence type="ECO:0000256" key="3">
    <source>
        <dbReference type="ARBA" id="ARBA00004613"/>
    </source>
</evidence>
<dbReference type="PANTHER" id="PTHR13707:SF23">
    <property type="entry name" value="SUCCINYL-COA:3-KETOACID-COENZYME A TRANSFERASE"/>
    <property type="match status" value="1"/>
</dbReference>
<evidence type="ECO:0000313" key="35">
    <source>
        <dbReference type="Proteomes" id="UP001239994"/>
    </source>
</evidence>
<dbReference type="Proteomes" id="UP001239994">
    <property type="component" value="Unassembled WGS sequence"/>
</dbReference>
<dbReference type="EC" id="2.8.3.5" evidence="7"/>
<evidence type="ECO:0000256" key="11">
    <source>
        <dbReference type="ARBA" id="ARBA00022588"/>
    </source>
</evidence>
<dbReference type="InterPro" id="IPR020864">
    <property type="entry name" value="MACPF"/>
</dbReference>
<dbReference type="InterPro" id="IPR001862">
    <property type="entry name" value="MAC_perforin"/>
</dbReference>
<keyword evidence="10" id="KW-1052">Target cell membrane</keyword>
<dbReference type="PRINTS" id="PR00764">
    <property type="entry name" value="COMPLEMENTC9"/>
</dbReference>
<evidence type="ECO:0000259" key="32">
    <source>
        <dbReference type="PROSITE" id="PS50923"/>
    </source>
</evidence>
<dbReference type="PRINTS" id="PR01705">
    <property type="entry name" value="TSP1REPEAT"/>
</dbReference>
<keyword evidence="11" id="KW-0399">Innate immunity</keyword>
<dbReference type="InterPro" id="IPR036383">
    <property type="entry name" value="TSP1_rpt_sf"/>
</dbReference>
<evidence type="ECO:0000256" key="10">
    <source>
        <dbReference type="ARBA" id="ARBA00022537"/>
    </source>
</evidence>
<dbReference type="Pfam" id="PF00057">
    <property type="entry name" value="Ldl_recept_a"/>
    <property type="match status" value="1"/>
</dbReference>
<dbReference type="InterPro" id="IPR003884">
    <property type="entry name" value="FacI_MAC"/>
</dbReference>
<feature type="domain" description="MACPF" evidence="33">
    <location>
        <begin position="578"/>
        <end position="889"/>
    </location>
</feature>
<dbReference type="NCBIfam" id="TIGR02428">
    <property type="entry name" value="pcaJ_scoB_fam"/>
    <property type="match status" value="1"/>
</dbReference>
<dbReference type="SUPFAM" id="SSF57424">
    <property type="entry name" value="LDL receptor-like module"/>
    <property type="match status" value="1"/>
</dbReference>
<dbReference type="Pfam" id="PF21330">
    <property type="entry name" value="Kazal_C7"/>
    <property type="match status" value="1"/>
</dbReference>
<evidence type="ECO:0000256" key="9">
    <source>
        <dbReference type="ARBA" id="ARBA00022536"/>
    </source>
</evidence>
<feature type="disulfide bond" evidence="31">
    <location>
        <begin position="1032"/>
        <end position="1059"/>
    </location>
</feature>
<evidence type="ECO:0000256" key="18">
    <source>
        <dbReference type="ARBA" id="ARBA00022946"/>
    </source>
</evidence>
<dbReference type="Gene3D" id="3.30.60.30">
    <property type="match status" value="2"/>
</dbReference>
<protein>
    <recommendedName>
        <fullName evidence="27">Complement component C7</fullName>
        <ecNumber evidence="7">2.8.3.5</ecNumber>
    </recommendedName>
</protein>
<comment type="catalytic activity">
    <reaction evidence="25">
        <text>a 3-oxo acid + succinyl-CoA = a 3-oxoacyl-CoA + succinate</text>
        <dbReference type="Rhea" id="RHEA:24564"/>
        <dbReference type="ChEBI" id="CHEBI:30031"/>
        <dbReference type="ChEBI" id="CHEBI:35973"/>
        <dbReference type="ChEBI" id="CHEBI:57292"/>
        <dbReference type="ChEBI" id="CHEBI:90726"/>
        <dbReference type="EC" id="2.8.3.5"/>
    </reaction>
    <physiologicalReaction direction="left-to-right" evidence="25">
        <dbReference type="Rhea" id="RHEA:24565"/>
    </physiologicalReaction>
</comment>
<keyword evidence="21" id="KW-0472">Membrane</keyword>
<dbReference type="Pfam" id="PF01144">
    <property type="entry name" value="CoA_trans"/>
    <property type="match status" value="2"/>
</dbReference>
<comment type="similarity">
    <text evidence="6">Belongs to the complement C6/C7/C8/C9 family.</text>
</comment>
<evidence type="ECO:0000256" key="28">
    <source>
        <dbReference type="ARBA" id="ARBA00093281"/>
    </source>
</evidence>
<feature type="domain" description="Sushi" evidence="32">
    <location>
        <begin position="1062"/>
        <end position="1123"/>
    </location>
</feature>
<evidence type="ECO:0000256" key="21">
    <source>
        <dbReference type="ARBA" id="ARBA00023136"/>
    </source>
</evidence>
<feature type="disulfide bond" evidence="30">
    <location>
        <begin position="547"/>
        <end position="565"/>
    </location>
</feature>
<dbReference type="PROSITE" id="PS50923">
    <property type="entry name" value="SUSHI"/>
    <property type="match status" value="2"/>
</dbReference>
<dbReference type="Gene3D" id="3.40.1080.10">
    <property type="entry name" value="Glutaconate Coenzyme A-transferase"/>
    <property type="match status" value="2"/>
</dbReference>
<dbReference type="Pfam" id="PF00090">
    <property type="entry name" value="TSP_1"/>
    <property type="match status" value="2"/>
</dbReference>
<comment type="similarity">
    <text evidence="5">Belongs to the 3-oxoacid CoA-transferase family.</text>
</comment>
<sequence>MQIVPILTFPGFGLCGIPENLISSLLKTGVKHLTAVSNNAGVDNFGLGLLLKTKQIKRMISSYVGENLEFERQYLSGDLEVELIPQGTLAERIRAGGAGIPAFFTATGYGTLIQEGGSPIKYYRDGSVAIASEKREVREFNGRHFVMEKAITGDFALVKAWKCDKAGNLVFRKTARNFSQPMCKAAKVTIVEVEEIVDVGSFAAEDIHIPSIYIDRVVKAASYEQRIEARNIKITEKMIFWSSQTVNPNSKDSDRTRERIIRRAALEFCDGMYANLGIGIPMLASNYISPEITVHLQSENGILGLGPYPTEIEVDPKIINAGKETVTVLPGASYFSSDESFGMIRGGHIDLTMLGAMQVSKYGDLGNWMIPGKMVKGMGGAMDLVSSAGTKVVITMEHSTKGGKHKILEKCTLPLTEKQCVDRIITEKAVFDVDKTKGLTLIEICERLSPDDIIAYTGVDFEVSLSDHTEVHATCCACIIVFAVQKIDCLNQRKEFQAYSMKVRTRSIEVFPQFGGSACVGEAFQRQACVPKKSCPLEVGCGDRFRCTSGQCINPSLVCNGDQDCEEDGLDEQRCTQSSTIVCNVHKTPPNSDLTGKGVDIIRGKLKAGVINTMSFGGQCRKVFSGDHRDFYRLPQSILRYSFQVGVQEDFSEEFYNSSWSYIKHVEERYRIRGGHDHKTFHSELKKDKGYHLLIIKNEVEVAQFQNNVPEYLTLSEEFWKALSALPSTYEPVAYHSLLQLYGTHYIAEGSLGGQYQALLEFDSNFLRKMSQTDTDFHQCITRVKRRLFRKKTTTKCEKLIQSIKSSTEQGSQTMPVKTHIIGGYAAYVAGLSHLDLEHPDHNQAMYSKWAGSLRPIYELVKEVPCASLKKFHLKRALESFLEEQSPCHCRPCQNNGTPVLSNGVCTCACRPDTSGTACQTGHVLGEQPGVVHGGWGCWSAWGACSHGQKSRTRTCNNPEPRNGGKHCIGPSVEQKACEDPDLDHLRFMEPHCFDPTLTPVKSCKFPPPLINGFVLNPQNVYPVGSKIEYSCIDGYYHVGDPIAECTEILNWRRGAVECRRASCDAPLLLSQVIATPLKQTYLIGESMSLSCPNGMQQEGEPEITCRASLTWSPAPNNFKCSAVVHTQPSLVCKSWEKPGMGQCVCKMPYECQPSLEVCASVRPGQANRMGLCQLGALQCLGKTFSLLQYNACNWPETKFTSCQDCQPWEECDGSECKCKDPKECLEGSAHLCVSVENGVPKPMTECEAGAWRCSGNELKIIHIGNCPAIGISV</sequence>
<keyword evidence="35" id="KW-1185">Reference proteome</keyword>
<dbReference type="InterPro" id="IPR048825">
    <property type="entry name" value="C7_KAZAL"/>
</dbReference>
<comment type="subunit">
    <text evidence="29">Monomer or dimer; as a C5b-7 complex it can also form multimeric rosettes. Component of the membrane attack complex (MAC), composed of complement C5b, C6, C7, C8A, C8B, C8G and multiple copies of the pore-forming subunit C9.</text>
</comment>
<evidence type="ECO:0000256" key="4">
    <source>
        <dbReference type="ARBA" id="ARBA00004753"/>
    </source>
</evidence>
<keyword evidence="18" id="KW-0809">Transit peptide</keyword>
<dbReference type="InterPro" id="IPR012792">
    <property type="entry name" value="3-oxoacid_CoA-transf_A"/>
</dbReference>
<evidence type="ECO:0000256" key="25">
    <source>
        <dbReference type="ARBA" id="ARBA00051054"/>
    </source>
</evidence>
<evidence type="ECO:0000256" key="14">
    <source>
        <dbReference type="ARBA" id="ARBA00022737"/>
    </source>
</evidence>
<dbReference type="SUPFAM" id="SSF57535">
    <property type="entry name" value="Complement control module/SCR domain"/>
    <property type="match status" value="2"/>
</dbReference>
<comment type="catalytic activity">
    <reaction evidence="26">
        <text>acetoacetate + succinyl-CoA = acetoacetyl-CoA + succinate</text>
        <dbReference type="Rhea" id="RHEA:25480"/>
        <dbReference type="ChEBI" id="CHEBI:13705"/>
        <dbReference type="ChEBI" id="CHEBI:30031"/>
        <dbReference type="ChEBI" id="CHEBI:57286"/>
        <dbReference type="ChEBI" id="CHEBI:57292"/>
        <dbReference type="EC" id="2.8.3.5"/>
    </reaction>
    <physiologicalReaction direction="left-to-right" evidence="26">
        <dbReference type="Rhea" id="RHEA:25481"/>
    </physiologicalReaction>
</comment>
<dbReference type="PROSITE" id="PS50068">
    <property type="entry name" value="LDLRA_2"/>
    <property type="match status" value="1"/>
</dbReference>
<evidence type="ECO:0000256" key="16">
    <source>
        <dbReference type="ARBA" id="ARBA00022859"/>
    </source>
</evidence>
<dbReference type="Pfam" id="PF00084">
    <property type="entry name" value="Sushi"/>
    <property type="match status" value="2"/>
</dbReference>
<reference evidence="34" key="1">
    <citation type="submission" date="2023-03" db="EMBL/GenBank/DDBJ databases">
        <title>Electrophorus voltai genome.</title>
        <authorList>
            <person name="Bian C."/>
        </authorList>
    </citation>
    <scope>NUCLEOTIDE SEQUENCE</scope>
    <source>
        <strain evidence="34">CB-2022</strain>
        <tissue evidence="34">Muscle</tissue>
    </source>
</reference>
<dbReference type="InterPro" id="IPR012791">
    <property type="entry name" value="3-oxoacid_CoA-transf_B"/>
</dbReference>
<dbReference type="SMART" id="SM00882">
    <property type="entry name" value="CoA_trans"/>
    <property type="match status" value="2"/>
</dbReference>
<dbReference type="CDD" id="cd00112">
    <property type="entry name" value="LDLa"/>
    <property type="match status" value="1"/>
</dbReference>
<evidence type="ECO:0000256" key="7">
    <source>
        <dbReference type="ARBA" id="ARBA00012490"/>
    </source>
</evidence>
<evidence type="ECO:0000256" key="27">
    <source>
        <dbReference type="ARBA" id="ARBA00073222"/>
    </source>
</evidence>
<evidence type="ECO:0000256" key="23">
    <source>
        <dbReference type="ARBA" id="ARBA00023180"/>
    </source>
</evidence>
<dbReference type="GO" id="GO:0005576">
    <property type="term" value="C:extracellular region"/>
    <property type="evidence" value="ECO:0007669"/>
    <property type="project" value="UniProtKB-SubCell"/>
</dbReference>
<keyword evidence="16" id="KW-0391">Immunity</keyword>
<proteinExistence type="inferred from homology"/>
<dbReference type="SMART" id="SM00457">
    <property type="entry name" value="MACPF"/>
    <property type="match status" value="1"/>
</dbReference>
<comment type="subcellular location">
    <subcellularLocation>
        <location evidence="1">Mitochondrion</location>
    </subcellularLocation>
    <subcellularLocation>
        <location evidence="3">Secreted</location>
    </subcellularLocation>
    <subcellularLocation>
        <location evidence="2">Target cell membrane</location>
    </subcellularLocation>
</comment>
<evidence type="ECO:0000256" key="13">
    <source>
        <dbReference type="ARBA" id="ARBA00022679"/>
    </source>
</evidence>
<feature type="domain" description="Sushi" evidence="32">
    <location>
        <begin position="1002"/>
        <end position="1061"/>
    </location>
</feature>
<evidence type="ECO:0000256" key="6">
    <source>
        <dbReference type="ARBA" id="ARBA00009214"/>
    </source>
</evidence>
<dbReference type="PROSITE" id="PS50092">
    <property type="entry name" value="TSP1"/>
    <property type="match status" value="1"/>
</dbReference>
<keyword evidence="14" id="KW-0677">Repeat</keyword>
<name>A0AAD9DMN7_9TELE</name>
<dbReference type="GO" id="GO:0005739">
    <property type="term" value="C:mitochondrion"/>
    <property type="evidence" value="ECO:0007669"/>
    <property type="project" value="UniProtKB-SubCell"/>
</dbReference>
<evidence type="ECO:0000256" key="19">
    <source>
        <dbReference type="ARBA" id="ARBA00023058"/>
    </source>
</evidence>
<dbReference type="GO" id="GO:0045087">
    <property type="term" value="P:innate immune response"/>
    <property type="evidence" value="ECO:0007669"/>
    <property type="project" value="UniProtKB-KW"/>
</dbReference>
<keyword evidence="23" id="KW-0325">Glycoprotein</keyword>
<keyword evidence="13" id="KW-0808">Transferase</keyword>
<keyword evidence="15" id="KW-0204">Cytolysis</keyword>
<dbReference type="PROSITE" id="PS00279">
    <property type="entry name" value="MACPF_1"/>
    <property type="match status" value="1"/>
</dbReference>
<evidence type="ECO:0000256" key="8">
    <source>
        <dbReference type="ARBA" id="ARBA00022525"/>
    </source>
</evidence>
<dbReference type="GO" id="GO:0031640">
    <property type="term" value="P:killing of cells of another organism"/>
    <property type="evidence" value="ECO:0007669"/>
    <property type="project" value="UniProtKB-KW"/>
</dbReference>
<keyword evidence="17" id="KW-0180">Complement pathway</keyword>
<dbReference type="GO" id="GO:0005579">
    <property type="term" value="C:membrane attack complex"/>
    <property type="evidence" value="ECO:0007669"/>
    <property type="project" value="UniProtKB-KW"/>
</dbReference>
<dbReference type="InterPro" id="IPR035976">
    <property type="entry name" value="Sushi/SCR/CCP_sf"/>
</dbReference>
<evidence type="ECO:0000256" key="24">
    <source>
        <dbReference type="ARBA" id="ARBA00023298"/>
    </source>
</evidence>
<dbReference type="InterPro" id="IPR004165">
    <property type="entry name" value="CoA_trans_fam_I"/>
</dbReference>
<dbReference type="SMART" id="SM00192">
    <property type="entry name" value="LDLa"/>
    <property type="match status" value="1"/>
</dbReference>
<dbReference type="InterPro" id="IPR020863">
    <property type="entry name" value="MACPF_CS"/>
</dbReference>
<comment type="pathway">
    <text evidence="4">Ketone metabolism; succinyl-CoA degradation; acetoacetyl-CoA from succinyl-CoA: step 1/1.</text>
</comment>
<dbReference type="InterPro" id="IPR036055">
    <property type="entry name" value="LDL_receptor-like_sf"/>
</dbReference>
<evidence type="ECO:0000259" key="33">
    <source>
        <dbReference type="PROSITE" id="PS51412"/>
    </source>
</evidence>
<comment type="caution">
    <text evidence="31">Lacks conserved residue(s) required for the propagation of feature annotation.</text>
</comment>
<comment type="caution">
    <text evidence="34">The sequence shown here is derived from an EMBL/GenBank/DDBJ whole genome shotgun (WGS) entry which is preliminary data.</text>
</comment>
<evidence type="ECO:0000256" key="17">
    <source>
        <dbReference type="ARBA" id="ARBA00022875"/>
    </source>
</evidence>
<organism evidence="34 35">
    <name type="scientific">Electrophorus voltai</name>
    <dbReference type="NCBI Taxonomy" id="2609070"/>
    <lineage>
        <taxon>Eukaryota</taxon>
        <taxon>Metazoa</taxon>
        <taxon>Chordata</taxon>
        <taxon>Craniata</taxon>
        <taxon>Vertebrata</taxon>
        <taxon>Euteleostomi</taxon>
        <taxon>Actinopterygii</taxon>
        <taxon>Neopterygii</taxon>
        <taxon>Teleostei</taxon>
        <taxon>Ostariophysi</taxon>
        <taxon>Gymnotiformes</taxon>
        <taxon>Gymnotoidei</taxon>
        <taxon>Gymnotidae</taxon>
        <taxon>Electrophorus</taxon>
    </lineage>
</organism>
<keyword evidence="19" id="KW-0473">Membrane attack complex</keyword>
<dbReference type="FunFam" id="3.40.1080.10:FF:000001">
    <property type="entry name" value="Succinyl-coa:3-ketoacid-coenzyme a transferase subunit b"/>
    <property type="match status" value="1"/>
</dbReference>